<dbReference type="AlphaFoldDB" id="A0A0F9KZE3"/>
<reference evidence="2" key="1">
    <citation type="journal article" date="2015" name="Nature">
        <title>Complex archaea that bridge the gap between prokaryotes and eukaryotes.</title>
        <authorList>
            <person name="Spang A."/>
            <person name="Saw J.H."/>
            <person name="Jorgensen S.L."/>
            <person name="Zaremba-Niedzwiedzka K."/>
            <person name="Martijn J."/>
            <person name="Lind A.E."/>
            <person name="van Eijk R."/>
            <person name="Schleper C."/>
            <person name="Guy L."/>
            <person name="Ettema T.J."/>
        </authorList>
    </citation>
    <scope>NUCLEOTIDE SEQUENCE</scope>
</reference>
<name>A0A0F9KZE3_9ZZZZ</name>
<evidence type="ECO:0000313" key="2">
    <source>
        <dbReference type="EMBL" id="KKM87038.1"/>
    </source>
</evidence>
<proteinExistence type="predicted"/>
<organism evidence="2">
    <name type="scientific">marine sediment metagenome</name>
    <dbReference type="NCBI Taxonomy" id="412755"/>
    <lineage>
        <taxon>unclassified sequences</taxon>
        <taxon>metagenomes</taxon>
        <taxon>ecological metagenomes</taxon>
    </lineage>
</organism>
<accession>A0A0F9KZE3</accession>
<sequence length="186" mass="21278">MIRIPSKDKSIVNTIASLSNMINQIFSEYNNNINANDVLALYLDQRVNLLDMGFNIDKRTRTFLLNKAMDTTKSDPYASLGQFDPLKEIGELIIRTSLLPTTHRGLESTLWKLFQKENLGSRKRHAHKRDSVFYNLAEKLVSLLTLVSPGVIYPEGGKELPQKEGLRKKLSFKKRNENGIEEQEVE</sequence>
<evidence type="ECO:0000256" key="1">
    <source>
        <dbReference type="SAM" id="MobiDB-lite"/>
    </source>
</evidence>
<feature type="region of interest" description="Disordered" evidence="1">
    <location>
        <begin position="157"/>
        <end position="186"/>
    </location>
</feature>
<gene>
    <name evidence="2" type="ORF">LCGC14_1272970</name>
</gene>
<dbReference type="EMBL" id="LAZR01007162">
    <property type="protein sequence ID" value="KKM87038.1"/>
    <property type="molecule type" value="Genomic_DNA"/>
</dbReference>
<comment type="caution">
    <text evidence="2">The sequence shown here is derived from an EMBL/GenBank/DDBJ whole genome shotgun (WGS) entry which is preliminary data.</text>
</comment>
<protein>
    <submittedName>
        <fullName evidence="2">Uncharacterized protein</fullName>
    </submittedName>
</protein>
<feature type="compositionally biased region" description="Basic and acidic residues" evidence="1">
    <location>
        <begin position="157"/>
        <end position="167"/>
    </location>
</feature>